<keyword evidence="2" id="KW-0472">Membrane</keyword>
<dbReference type="RefSeq" id="WP_226540179.1">
    <property type="nucleotide sequence ID" value="NZ_CP129013.1"/>
</dbReference>
<evidence type="ECO:0000313" key="3">
    <source>
        <dbReference type="EMBL" id="WLR41228.1"/>
    </source>
</evidence>
<name>A0ABY9JR81_9BACI</name>
<gene>
    <name evidence="3" type="ORF">LC087_09755</name>
</gene>
<keyword evidence="2" id="KW-0812">Transmembrane</keyword>
<accession>A0ABY9JR81</accession>
<protein>
    <recommendedName>
        <fullName evidence="5">HBM domain-containing protein</fullName>
    </recommendedName>
</protein>
<organism evidence="3 4">
    <name type="scientific">Bacillus carboniphilus</name>
    <dbReference type="NCBI Taxonomy" id="86663"/>
    <lineage>
        <taxon>Bacteria</taxon>
        <taxon>Bacillati</taxon>
        <taxon>Bacillota</taxon>
        <taxon>Bacilli</taxon>
        <taxon>Bacillales</taxon>
        <taxon>Bacillaceae</taxon>
        <taxon>Bacillus</taxon>
    </lineage>
</organism>
<feature type="compositionally biased region" description="Polar residues" evidence="1">
    <location>
        <begin position="271"/>
        <end position="292"/>
    </location>
</feature>
<reference evidence="3 4" key="1">
    <citation type="submission" date="2023-06" db="EMBL/GenBank/DDBJ databases">
        <title>Five Gram-positive bacteria isolated from mangrove sediments in Shenzhen, Guangdong, China.</title>
        <authorList>
            <person name="Yu S."/>
            <person name="Zheng W."/>
            <person name="Huang Y."/>
        </authorList>
    </citation>
    <scope>NUCLEOTIDE SEQUENCE [LARGE SCALE GENOMIC DNA]</scope>
    <source>
        <strain evidence="3 4">SaN35-3</strain>
    </source>
</reference>
<evidence type="ECO:0000256" key="1">
    <source>
        <dbReference type="SAM" id="MobiDB-lite"/>
    </source>
</evidence>
<evidence type="ECO:0000313" key="4">
    <source>
        <dbReference type="Proteomes" id="UP001197974"/>
    </source>
</evidence>
<keyword evidence="4" id="KW-1185">Reference proteome</keyword>
<evidence type="ECO:0008006" key="5">
    <source>
        <dbReference type="Google" id="ProtNLM"/>
    </source>
</evidence>
<feature type="transmembrane region" description="Helical" evidence="2">
    <location>
        <begin position="9"/>
        <end position="30"/>
    </location>
</feature>
<evidence type="ECO:0000256" key="2">
    <source>
        <dbReference type="SAM" id="Phobius"/>
    </source>
</evidence>
<feature type="compositionally biased region" description="Basic and acidic residues" evidence="1">
    <location>
        <begin position="293"/>
        <end position="304"/>
    </location>
</feature>
<feature type="compositionally biased region" description="Basic and acidic residues" evidence="1">
    <location>
        <begin position="329"/>
        <end position="355"/>
    </location>
</feature>
<feature type="region of interest" description="Disordered" evidence="1">
    <location>
        <begin position="271"/>
        <end position="375"/>
    </location>
</feature>
<feature type="compositionally biased region" description="Acidic residues" evidence="1">
    <location>
        <begin position="356"/>
        <end position="375"/>
    </location>
</feature>
<sequence length="375" mass="43030">MKKKRNKTIFILFITGLLTIVVTLTAYGLYNYQRAEQQIDEAIWSSKELSFLLDDLTSYILNDQKLPLDDLESENINTSAKLFQTNEYMGKFMIGNKEELQDILDKEVKEPLDEASKLFQTLKTYENIFEQFNEVSSLYVELPLGKKTIAAINDLNHLLESEEKNLSNLKKNEVTQAIQYKLSTFEKFMTKSLTVIDINHSLDEIEQSLSLNGVDLDIIEEKLAEIDDQIALVEDEKPKEILFDRFNSLQDNYQQQSYNMAIIAKQNETNSSLNVADTPPTTTSNKSVVIKTSENKTEQEKKIDNNQSSQQQSDEHETEEGIPETSTEEQSREGVEEEPSENKDEEKEDDSREDKIDEPENPGSEEPEEPNEPSN</sequence>
<proteinExistence type="predicted"/>
<dbReference type="Proteomes" id="UP001197974">
    <property type="component" value="Chromosome"/>
</dbReference>
<keyword evidence="2" id="KW-1133">Transmembrane helix</keyword>
<dbReference type="EMBL" id="CP129013">
    <property type="protein sequence ID" value="WLR41228.1"/>
    <property type="molecule type" value="Genomic_DNA"/>
</dbReference>